<dbReference type="Gene3D" id="3.30.210.10">
    <property type="entry name" value="DNA polymerase, thumb domain"/>
    <property type="match status" value="1"/>
</dbReference>
<comment type="catalytic activity">
    <reaction evidence="23 25">
        <text>DNA(n) + a 2'-deoxyribonucleoside 5'-triphosphate = DNA(n+1) + diphosphate</text>
        <dbReference type="Rhea" id="RHEA:22508"/>
        <dbReference type="Rhea" id="RHEA-COMP:17339"/>
        <dbReference type="Rhea" id="RHEA-COMP:17340"/>
        <dbReference type="ChEBI" id="CHEBI:33019"/>
        <dbReference type="ChEBI" id="CHEBI:61560"/>
        <dbReference type="ChEBI" id="CHEBI:173112"/>
        <dbReference type="EC" id="2.7.7.7"/>
    </reaction>
</comment>
<evidence type="ECO:0000256" key="2">
    <source>
        <dbReference type="ARBA" id="ARBA00004123"/>
    </source>
</evidence>
<dbReference type="AlphaFoldDB" id="A0AAN7UV48"/>
<comment type="catalytic activity">
    <reaction evidence="21">
        <text>a 5'-end 2'-deoxyribose-2'-deoxyribonucleotide-DNA = (2E,4S)-4-hydroxypenten-2-al-5-phosphate + a 5'-end 5'-phospho-2'-deoxyribonucleoside-DNA + H(+)</text>
        <dbReference type="Rhea" id="RHEA:76255"/>
        <dbReference type="Rhea" id="RHEA-COMP:13180"/>
        <dbReference type="Rhea" id="RHEA-COMP:18657"/>
        <dbReference type="ChEBI" id="CHEBI:15378"/>
        <dbReference type="ChEBI" id="CHEBI:136412"/>
        <dbReference type="ChEBI" id="CHEBI:195194"/>
        <dbReference type="ChEBI" id="CHEBI:195195"/>
    </reaction>
</comment>
<dbReference type="GO" id="GO:0005634">
    <property type="term" value="C:nucleus"/>
    <property type="evidence" value="ECO:0007669"/>
    <property type="project" value="UniProtKB-SubCell"/>
</dbReference>
<evidence type="ECO:0000256" key="3">
    <source>
        <dbReference type="ARBA" id="ARBA00004496"/>
    </source>
</evidence>
<evidence type="ECO:0000256" key="1">
    <source>
        <dbReference type="ARBA" id="ARBA00001946"/>
    </source>
</evidence>
<keyword evidence="5" id="KW-0963">Cytoplasm</keyword>
<evidence type="ECO:0000256" key="19">
    <source>
        <dbReference type="ARBA" id="ARBA00023242"/>
    </source>
</evidence>
<dbReference type="GO" id="GO:0046872">
    <property type="term" value="F:metal ion binding"/>
    <property type="evidence" value="ECO:0007669"/>
    <property type="project" value="UniProtKB-UniRule"/>
</dbReference>
<keyword evidence="4" id="KW-0488">Methylation</keyword>
<dbReference type="InterPro" id="IPR002054">
    <property type="entry name" value="DNA-dir_DNA_pol_X"/>
</dbReference>
<evidence type="ECO:0000256" key="18">
    <source>
        <dbReference type="ARBA" id="ARBA00023239"/>
    </source>
</evidence>
<keyword evidence="19 25" id="KW-0539">Nucleus</keyword>
<evidence type="ECO:0000259" key="27">
    <source>
        <dbReference type="SMART" id="SM00483"/>
    </source>
</evidence>
<dbReference type="Pfam" id="PF14716">
    <property type="entry name" value="HHH_8"/>
    <property type="match status" value="1"/>
</dbReference>
<dbReference type="InterPro" id="IPR037160">
    <property type="entry name" value="DNA_Pol_thumb_sf"/>
</dbReference>
<evidence type="ECO:0000256" key="12">
    <source>
        <dbReference type="ARBA" id="ARBA00022842"/>
    </source>
</evidence>
<protein>
    <recommendedName>
        <fullName evidence="25">DNA polymerase</fullName>
        <ecNumber evidence="25">2.7.7.7</ecNumber>
    </recommendedName>
</protein>
<comment type="similarity">
    <text evidence="25">Belongs to the DNA polymerase type-X family.</text>
</comment>
<keyword evidence="15" id="KW-0915">Sodium</keyword>
<dbReference type="GO" id="GO:0006284">
    <property type="term" value="P:base-excision repair"/>
    <property type="evidence" value="ECO:0007669"/>
    <property type="project" value="TreeGrafter"/>
</dbReference>
<keyword evidence="17 25" id="KW-0234">DNA repair</keyword>
<evidence type="ECO:0000256" key="11">
    <source>
        <dbReference type="ARBA" id="ARBA00022763"/>
    </source>
</evidence>
<evidence type="ECO:0000256" key="13">
    <source>
        <dbReference type="ARBA" id="ARBA00022843"/>
    </source>
</evidence>
<dbReference type="PANTHER" id="PTHR11276:SF42">
    <property type="entry name" value="DNA POLYMERASE BETA"/>
    <property type="match status" value="1"/>
</dbReference>
<evidence type="ECO:0000256" key="20">
    <source>
        <dbReference type="ARBA" id="ARBA00044632"/>
    </source>
</evidence>
<feature type="domain" description="Helix-hairpin-helix DNA-binding motif class 1" evidence="26">
    <location>
        <begin position="100"/>
        <end position="119"/>
    </location>
</feature>
<dbReference type="InterPro" id="IPR027421">
    <property type="entry name" value="DNA_pol_lamdba_lyase_dom_sf"/>
</dbReference>
<dbReference type="Gene3D" id="1.10.150.20">
    <property type="entry name" value="5' to 3' exonuclease, C-terminal subdomain"/>
    <property type="match status" value="1"/>
</dbReference>
<evidence type="ECO:0000256" key="4">
    <source>
        <dbReference type="ARBA" id="ARBA00022481"/>
    </source>
</evidence>
<feature type="domain" description="DNA-directed DNA polymerase X" evidence="27">
    <location>
        <begin position="12"/>
        <end position="319"/>
    </location>
</feature>
<evidence type="ECO:0000256" key="21">
    <source>
        <dbReference type="ARBA" id="ARBA00044678"/>
    </source>
</evidence>
<dbReference type="SUPFAM" id="SSF47802">
    <property type="entry name" value="DNA polymerase beta, N-terminal domain-like"/>
    <property type="match status" value="1"/>
</dbReference>
<comment type="function">
    <text evidence="22">Repair polymerase that plays a key role in base-excision repair. During this process, the damaged base is excised by specific DNA glycosylases, the DNA backbone is nicked at the abasic site by an apurinic/apyrimidic (AP) endonuclease, and POLB removes 5'-deoxyribose-phosphate from the preincised AP site acting as a 5'-deoxyribose-phosphate lyase (5'-dRP lyase); through its DNA polymerase activity, it adds one nucleotide to the 3' end of the arising single-nucleotide gap. Conducts 'gap-filling' DNA synthesis in a stepwise distributive fashion rather than in a processive fashion as for other DNA polymerases. It is also able to cleave sugar-phosphate bonds 3' to an intact AP site, acting as an AP lyase.</text>
</comment>
<keyword evidence="11 25" id="KW-0227">DNA damage</keyword>
<dbReference type="EMBL" id="JAVRBK010000010">
    <property type="protein sequence ID" value="KAK5638695.1"/>
    <property type="molecule type" value="Genomic_DNA"/>
</dbReference>
<evidence type="ECO:0000256" key="17">
    <source>
        <dbReference type="ARBA" id="ARBA00023204"/>
    </source>
</evidence>
<dbReference type="GO" id="GO:0003677">
    <property type="term" value="F:DNA binding"/>
    <property type="evidence" value="ECO:0007669"/>
    <property type="project" value="UniProtKB-UniRule"/>
</dbReference>
<dbReference type="InterPro" id="IPR043519">
    <property type="entry name" value="NT_sf"/>
</dbReference>
<dbReference type="SMART" id="SM00278">
    <property type="entry name" value="HhH1"/>
    <property type="match status" value="2"/>
</dbReference>
<dbReference type="InterPro" id="IPR010996">
    <property type="entry name" value="HHH_MUS81"/>
</dbReference>
<comment type="caution">
    <text evidence="28">The sequence shown here is derived from an EMBL/GenBank/DDBJ whole genome shotgun (WGS) entry which is preliminary data.</text>
</comment>
<keyword evidence="8 25" id="KW-0548">Nucleotidyltransferase</keyword>
<evidence type="ECO:0000256" key="7">
    <source>
        <dbReference type="ARBA" id="ARBA00022679"/>
    </source>
</evidence>
<dbReference type="FunFam" id="3.30.210.10:FF:000002">
    <property type="entry name" value="DNA polymerase"/>
    <property type="match status" value="1"/>
</dbReference>
<dbReference type="CDD" id="cd00141">
    <property type="entry name" value="NT_POLXc"/>
    <property type="match status" value="1"/>
</dbReference>
<dbReference type="FunFam" id="1.10.150.110:FF:000005">
    <property type="entry name" value="DNA polymerase POL4"/>
    <property type="match status" value="1"/>
</dbReference>
<dbReference type="Pfam" id="PF14791">
    <property type="entry name" value="DNA_pol_B_thumb"/>
    <property type="match status" value="1"/>
</dbReference>
<evidence type="ECO:0000256" key="25">
    <source>
        <dbReference type="RuleBase" id="RU366014"/>
    </source>
</evidence>
<dbReference type="FunFam" id="1.10.150.20:FF:000026">
    <property type="entry name" value="DNA polymerase beta"/>
    <property type="match status" value="1"/>
</dbReference>
<organism evidence="28 29">
    <name type="scientific">Pyrocoelia pectoralis</name>
    <dbReference type="NCBI Taxonomy" id="417401"/>
    <lineage>
        <taxon>Eukaryota</taxon>
        <taxon>Metazoa</taxon>
        <taxon>Ecdysozoa</taxon>
        <taxon>Arthropoda</taxon>
        <taxon>Hexapoda</taxon>
        <taxon>Insecta</taxon>
        <taxon>Pterygota</taxon>
        <taxon>Neoptera</taxon>
        <taxon>Endopterygota</taxon>
        <taxon>Coleoptera</taxon>
        <taxon>Polyphaga</taxon>
        <taxon>Elateriformia</taxon>
        <taxon>Elateroidea</taxon>
        <taxon>Lampyridae</taxon>
        <taxon>Lampyrinae</taxon>
        <taxon>Pyrocoelia</taxon>
    </lineage>
</organism>
<dbReference type="Proteomes" id="UP001329430">
    <property type="component" value="Chromosome 10"/>
</dbReference>
<evidence type="ECO:0000256" key="23">
    <source>
        <dbReference type="ARBA" id="ARBA00049244"/>
    </source>
</evidence>
<dbReference type="GO" id="GO:0005737">
    <property type="term" value="C:cytoplasm"/>
    <property type="evidence" value="ECO:0007669"/>
    <property type="project" value="UniProtKB-SubCell"/>
</dbReference>
<accession>A0AAN7UV48</accession>
<keyword evidence="13" id="KW-0832">Ubl conjugation</keyword>
<dbReference type="SUPFAM" id="SSF81585">
    <property type="entry name" value="PsbU/PolX domain-like"/>
    <property type="match status" value="1"/>
</dbReference>
<dbReference type="EC" id="2.7.7.7" evidence="25"/>
<proteinExistence type="inferred from homology"/>
<keyword evidence="6" id="KW-0237">DNA synthesis</keyword>
<dbReference type="Pfam" id="PF14792">
    <property type="entry name" value="DNA_pol_B_palm"/>
    <property type="match status" value="1"/>
</dbReference>
<dbReference type="SMART" id="SM00483">
    <property type="entry name" value="POLXc"/>
    <property type="match status" value="1"/>
</dbReference>
<evidence type="ECO:0000313" key="29">
    <source>
        <dbReference type="Proteomes" id="UP001329430"/>
    </source>
</evidence>
<keyword evidence="14 25" id="KW-0239">DNA-directed DNA polymerase</keyword>
<dbReference type="InterPro" id="IPR029398">
    <property type="entry name" value="PolB_thumb"/>
</dbReference>
<keyword evidence="16" id="KW-0238">DNA-binding</keyword>
<evidence type="ECO:0000256" key="10">
    <source>
        <dbReference type="ARBA" id="ARBA00022723"/>
    </source>
</evidence>
<dbReference type="InterPro" id="IPR002008">
    <property type="entry name" value="DNA_pol_X_beta-like"/>
</dbReference>
<sequence>MSKRKNPSNEGNPNHDFCEFLSELAEYEKNVNRNIYKYNAYRKAASALSTHPIRITSGKEARTLHGVGDKIAKKIDEFLQTGKLQKLENIHNDASSVSINLLTRVSGIGPAKARQLVDDGITTLDDLKKNINKLNHHQTIGLRYLDDFEKKIPRSEIESVEKILQREIFKLDPEYKITICGSYRRGKLESGDIDTLITHPSFTSKSPKNNLLDDVVRTLESCGLVTERLSLGPTKFMGACKLEDLPTRRLDIRLTPCDQYYCSVLYFTGSDMFNKDMRAHALDAGFTLNEYTLRPVDINSEEDIFDFIGYPFKIPEERNK</sequence>
<keyword evidence="18" id="KW-0456">Lyase</keyword>
<dbReference type="SUPFAM" id="SSF81301">
    <property type="entry name" value="Nucleotidyltransferase"/>
    <property type="match status" value="1"/>
</dbReference>
<comment type="function">
    <text evidence="25">DNA polymerase that functions in several pathways of DNA repair. Involved in base excision repair (BER) responsible for repair of lesions that give rise to abasic (AP) sites in DNA. Also contributes to DNA double-strand break repair by non-homologous end joining and homologous recombination. Has both template-dependent and template-independent (terminal transferase) DNA polymerase activities. Has also a 5'-deoxyribose-5-phosphate lyase (dRP lyase) activity.</text>
</comment>
<name>A0AAN7UV48_9COLE</name>
<dbReference type="PRINTS" id="PR00869">
    <property type="entry name" value="DNAPOLX"/>
</dbReference>
<dbReference type="InterPro" id="IPR022312">
    <property type="entry name" value="DNA_pol_X"/>
</dbReference>
<gene>
    <name evidence="28" type="ORF">RI129_012990</name>
</gene>
<dbReference type="Gene3D" id="1.10.150.110">
    <property type="entry name" value="DNA polymerase beta, N-terminal domain-like"/>
    <property type="match status" value="1"/>
</dbReference>
<comment type="catalytic activity">
    <reaction evidence="20">
        <text>2'-deoxyribonucleotide-(2'-deoxyribose 5'-phosphate)-2'-deoxyribonucleotide-DNA = a 3'-end 2'-deoxyribonucleotide-(2,3-dehydro-2,3-deoxyribose 5'-phosphate)-DNA + a 5'-end 5'-phospho-2'-deoxyribonucleoside-DNA + H(+)</text>
        <dbReference type="Rhea" id="RHEA:66592"/>
        <dbReference type="Rhea" id="RHEA-COMP:13180"/>
        <dbReference type="Rhea" id="RHEA-COMP:16897"/>
        <dbReference type="Rhea" id="RHEA-COMP:17067"/>
        <dbReference type="ChEBI" id="CHEBI:15378"/>
        <dbReference type="ChEBI" id="CHEBI:136412"/>
        <dbReference type="ChEBI" id="CHEBI:157695"/>
        <dbReference type="ChEBI" id="CHEBI:167181"/>
        <dbReference type="EC" id="4.2.99.18"/>
    </reaction>
</comment>
<dbReference type="PRINTS" id="PR00870">
    <property type="entry name" value="DNAPOLXBETA"/>
</dbReference>
<evidence type="ECO:0000256" key="24">
    <source>
        <dbReference type="PIRSR" id="PIRSR622312-50"/>
    </source>
</evidence>
<evidence type="ECO:0000256" key="16">
    <source>
        <dbReference type="ARBA" id="ARBA00023125"/>
    </source>
</evidence>
<dbReference type="InterPro" id="IPR018944">
    <property type="entry name" value="DNA_pol_lambd_fingers_domain"/>
</dbReference>
<comment type="subcellular location">
    <subcellularLocation>
        <location evidence="3">Cytoplasm</location>
    </subcellularLocation>
    <subcellularLocation>
        <location evidence="2 25">Nucleus</location>
    </subcellularLocation>
</comment>
<evidence type="ECO:0000256" key="22">
    <source>
        <dbReference type="ARBA" id="ARBA00045548"/>
    </source>
</evidence>
<evidence type="ECO:0000256" key="8">
    <source>
        <dbReference type="ARBA" id="ARBA00022695"/>
    </source>
</evidence>
<keyword evidence="7 25" id="KW-0808">Transferase</keyword>
<keyword evidence="9" id="KW-0235">DNA replication</keyword>
<evidence type="ECO:0000256" key="5">
    <source>
        <dbReference type="ARBA" id="ARBA00022490"/>
    </source>
</evidence>
<reference evidence="28 29" key="1">
    <citation type="journal article" date="2024" name="Insects">
        <title>An Improved Chromosome-Level Genome Assembly of the Firefly Pyrocoelia pectoralis.</title>
        <authorList>
            <person name="Fu X."/>
            <person name="Meyer-Rochow V.B."/>
            <person name="Ballantyne L."/>
            <person name="Zhu X."/>
        </authorList>
    </citation>
    <scope>NUCLEOTIDE SEQUENCE [LARGE SCALE GENOMIC DNA]</scope>
    <source>
        <strain evidence="28">XCY_ONT2</strain>
    </source>
</reference>
<keyword evidence="29" id="KW-1185">Reference proteome</keyword>
<evidence type="ECO:0000256" key="6">
    <source>
        <dbReference type="ARBA" id="ARBA00022634"/>
    </source>
</evidence>
<keyword evidence="12" id="KW-0460">Magnesium</keyword>
<keyword evidence="10" id="KW-0479">Metal-binding</keyword>
<evidence type="ECO:0000313" key="28">
    <source>
        <dbReference type="EMBL" id="KAK5638695.1"/>
    </source>
</evidence>
<evidence type="ECO:0000256" key="15">
    <source>
        <dbReference type="ARBA" id="ARBA00023053"/>
    </source>
</evidence>
<evidence type="ECO:0000256" key="14">
    <source>
        <dbReference type="ARBA" id="ARBA00022932"/>
    </source>
</evidence>
<evidence type="ECO:0000256" key="9">
    <source>
        <dbReference type="ARBA" id="ARBA00022705"/>
    </source>
</evidence>
<dbReference type="InterPro" id="IPR028207">
    <property type="entry name" value="DNA_pol_B_palm_palm"/>
</dbReference>
<dbReference type="Pfam" id="PF10391">
    <property type="entry name" value="DNA_pol_lambd_f"/>
    <property type="match status" value="1"/>
</dbReference>
<dbReference type="PANTHER" id="PTHR11276">
    <property type="entry name" value="DNA POLYMERASE TYPE-X FAMILY MEMBER"/>
    <property type="match status" value="1"/>
</dbReference>
<dbReference type="GO" id="GO:0003887">
    <property type="term" value="F:DNA-directed DNA polymerase activity"/>
    <property type="evidence" value="ECO:0007669"/>
    <property type="project" value="UniProtKB-UniRule"/>
</dbReference>
<dbReference type="GO" id="GO:0006303">
    <property type="term" value="P:double-strand break repair via nonhomologous end joining"/>
    <property type="evidence" value="ECO:0007669"/>
    <property type="project" value="TreeGrafter"/>
</dbReference>
<evidence type="ECO:0000259" key="26">
    <source>
        <dbReference type="SMART" id="SM00278"/>
    </source>
</evidence>
<dbReference type="InterPro" id="IPR003583">
    <property type="entry name" value="Hlx-hairpin-Hlx_DNA-bd_motif"/>
</dbReference>
<comment type="cofactor">
    <cofactor evidence="1">
        <name>Mg(2+)</name>
        <dbReference type="ChEBI" id="CHEBI:18420"/>
    </cofactor>
</comment>
<dbReference type="GO" id="GO:0140078">
    <property type="term" value="F:class I DNA-(apurinic or apyrimidinic site) endonuclease activity"/>
    <property type="evidence" value="ECO:0007669"/>
    <property type="project" value="UniProtKB-EC"/>
</dbReference>
<feature type="domain" description="Helix-hairpin-helix DNA-binding motif class 1" evidence="26">
    <location>
        <begin position="59"/>
        <end position="78"/>
    </location>
</feature>
<dbReference type="Gene3D" id="3.30.460.10">
    <property type="entry name" value="Beta Polymerase, domain 2"/>
    <property type="match status" value="1"/>
</dbReference>
<feature type="active site" description="Nucleophile; Schiff-base intermediate with DNA; for 5'-dRP lyase activity" evidence="24">
    <location>
        <position position="74"/>
    </location>
</feature>